<dbReference type="Proteomes" id="UP000500930">
    <property type="component" value="Chromosome"/>
</dbReference>
<keyword evidence="2 5" id="KW-0545">Nucleotide biosynthesis</keyword>
<dbReference type="EC" id="2.7.4.3" evidence="5 7"/>
<dbReference type="KEGG" id="aplt:ANPL_01295"/>
<dbReference type="EMBL" id="CP046391">
    <property type="protein sequence ID" value="QJC27368.1"/>
    <property type="molecule type" value="Genomic_DNA"/>
</dbReference>
<accession>A0A858PXS7</accession>
<dbReference type="GO" id="GO:0004017">
    <property type="term" value="F:AMP kinase activity"/>
    <property type="evidence" value="ECO:0007669"/>
    <property type="project" value="UniProtKB-UniRule"/>
</dbReference>
<dbReference type="UniPathway" id="UPA00588">
    <property type="reaction ID" value="UER00649"/>
</dbReference>
<evidence type="ECO:0000256" key="5">
    <source>
        <dbReference type="HAMAP-Rule" id="MF_00235"/>
    </source>
</evidence>
<organism evidence="8 9">
    <name type="scientific">Anaplasma platys</name>
    <dbReference type="NCBI Taxonomy" id="949"/>
    <lineage>
        <taxon>Bacteria</taxon>
        <taxon>Pseudomonadati</taxon>
        <taxon>Pseudomonadota</taxon>
        <taxon>Alphaproteobacteria</taxon>
        <taxon>Rickettsiales</taxon>
        <taxon>Anaplasmataceae</taxon>
        <taxon>Anaplasma</taxon>
    </lineage>
</organism>
<dbReference type="InterPro" id="IPR027417">
    <property type="entry name" value="P-loop_NTPase"/>
</dbReference>
<keyword evidence="1 5" id="KW-0808">Transferase</keyword>
<evidence type="ECO:0000256" key="7">
    <source>
        <dbReference type="RuleBase" id="RU003331"/>
    </source>
</evidence>
<feature type="binding site" evidence="5">
    <location>
        <position position="196"/>
    </location>
    <ligand>
        <name>ATP</name>
        <dbReference type="ChEBI" id="CHEBI:30616"/>
    </ligand>
</feature>
<keyword evidence="5 7" id="KW-0067">ATP-binding</keyword>
<name>A0A858PXS7_9RICK</name>
<feature type="region of interest" description="NMP" evidence="5">
    <location>
        <begin position="32"/>
        <end position="61"/>
    </location>
</feature>
<dbReference type="InterPro" id="IPR000850">
    <property type="entry name" value="Adenylat/UMP-CMP_kin"/>
</dbReference>
<feature type="binding site" evidence="5">
    <location>
        <position position="93"/>
    </location>
    <ligand>
        <name>AMP</name>
        <dbReference type="ChEBI" id="CHEBI:456215"/>
    </ligand>
</feature>
<feature type="binding site" evidence="5">
    <location>
        <begin position="59"/>
        <end position="61"/>
    </location>
    <ligand>
        <name>AMP</name>
        <dbReference type="ChEBI" id="CHEBI:456215"/>
    </ligand>
</feature>
<keyword evidence="9" id="KW-1185">Reference proteome</keyword>
<proteinExistence type="inferred from homology"/>
<dbReference type="CDD" id="cd01428">
    <property type="entry name" value="ADK"/>
    <property type="match status" value="1"/>
</dbReference>
<dbReference type="InterPro" id="IPR006259">
    <property type="entry name" value="Adenyl_kin_sub"/>
</dbReference>
<evidence type="ECO:0000256" key="2">
    <source>
        <dbReference type="ARBA" id="ARBA00022727"/>
    </source>
</evidence>
<dbReference type="SUPFAM" id="SSF52540">
    <property type="entry name" value="P-loop containing nucleoside triphosphate hydrolases"/>
    <property type="match status" value="1"/>
</dbReference>
<reference evidence="8 9" key="1">
    <citation type="journal article" date="2020" name="Pathogens">
        <title>First Whole Genome Sequence of Anaplasma platys, an Obligate Intracellular Rickettsial Pathogen of Dogs.</title>
        <authorList>
            <person name="Llanes A."/>
            <person name="Rajeev S."/>
        </authorList>
    </citation>
    <scope>NUCLEOTIDE SEQUENCE [LARGE SCALE GENOMIC DNA]</scope>
    <source>
        <strain evidence="8 9">S3</strain>
    </source>
</reference>
<evidence type="ECO:0000256" key="6">
    <source>
        <dbReference type="RuleBase" id="RU003330"/>
    </source>
</evidence>
<evidence type="ECO:0000313" key="8">
    <source>
        <dbReference type="EMBL" id="QJC27368.1"/>
    </source>
</evidence>
<dbReference type="PANTHER" id="PTHR23359">
    <property type="entry name" value="NUCLEOTIDE KINASE"/>
    <property type="match status" value="1"/>
</dbReference>
<evidence type="ECO:0000256" key="4">
    <source>
        <dbReference type="ARBA" id="ARBA00022777"/>
    </source>
</evidence>
<dbReference type="Pfam" id="PF00406">
    <property type="entry name" value="ADK"/>
    <property type="match status" value="1"/>
</dbReference>
<feature type="binding site" evidence="5">
    <location>
        <begin position="10"/>
        <end position="15"/>
    </location>
    <ligand>
        <name>ATP</name>
        <dbReference type="ChEBI" id="CHEBI:30616"/>
    </ligand>
</feature>
<keyword evidence="4 5" id="KW-0418">Kinase</keyword>
<comment type="subunit">
    <text evidence="5 7">Monomer.</text>
</comment>
<dbReference type="GO" id="GO:0044209">
    <property type="term" value="P:AMP salvage"/>
    <property type="evidence" value="ECO:0007669"/>
    <property type="project" value="UniProtKB-UniRule"/>
</dbReference>
<dbReference type="NCBIfam" id="TIGR01351">
    <property type="entry name" value="adk"/>
    <property type="match status" value="1"/>
</dbReference>
<dbReference type="PROSITE" id="PS00113">
    <property type="entry name" value="ADENYLATE_KINASE"/>
    <property type="match status" value="1"/>
</dbReference>
<sequence>MNLLIFGAPGSGKGTQARLLVESMRGVISVISLGDLLRAEVASDTEVGKEIEMVMQAGKLVSDPLVCEVILRQLRKVKTTGFLLDGFPRNMPQAKFLTAALELLGKEISAVLKLDVDANVLVDRLLGRMVCVECGVVSNAMFSQAEACGKCGSTSYSRRTDDSGSVIRQRFSIYEEFAVELEQYYGEKVLVIDGNRPVDEVHADIKHRVNCLNN</sequence>
<comment type="pathway">
    <text evidence="5">Purine metabolism; AMP biosynthesis via salvage pathway; AMP from ADP: step 1/1.</text>
</comment>
<keyword evidence="5" id="KW-0963">Cytoplasm</keyword>
<gene>
    <name evidence="5 8" type="primary">adk</name>
    <name evidence="8" type="ORF">ANPL_01295</name>
</gene>
<feature type="binding site" evidence="5">
    <location>
        <position position="128"/>
    </location>
    <ligand>
        <name>ATP</name>
        <dbReference type="ChEBI" id="CHEBI:30616"/>
    </ligand>
</feature>
<comment type="function">
    <text evidence="5">Catalyzes the reversible transfer of the terminal phosphate group between ATP and AMP. Plays an important role in cellular energy homeostasis and in adenine nucleotide metabolism.</text>
</comment>
<feature type="binding site" evidence="5">
    <location>
        <position position="38"/>
    </location>
    <ligand>
        <name>AMP</name>
        <dbReference type="ChEBI" id="CHEBI:456215"/>
    </ligand>
</feature>
<comment type="catalytic activity">
    <reaction evidence="5 7">
        <text>AMP + ATP = 2 ADP</text>
        <dbReference type="Rhea" id="RHEA:12973"/>
        <dbReference type="ChEBI" id="CHEBI:30616"/>
        <dbReference type="ChEBI" id="CHEBI:456215"/>
        <dbReference type="ChEBI" id="CHEBI:456216"/>
        <dbReference type="EC" id="2.7.4.3"/>
    </reaction>
</comment>
<dbReference type="GO" id="GO:0005524">
    <property type="term" value="F:ATP binding"/>
    <property type="evidence" value="ECO:0007669"/>
    <property type="project" value="UniProtKB-UniRule"/>
</dbReference>
<evidence type="ECO:0000256" key="3">
    <source>
        <dbReference type="ARBA" id="ARBA00022741"/>
    </source>
</evidence>
<comment type="domain">
    <text evidence="5">Consists of three domains, a large central CORE domain and two small peripheral domains, NMPbind and LID, which undergo movements during catalysis. The LID domain closes over the site of phosphoryl transfer upon ATP binding. Assembling and dissambling the active center during each catalytic cycle provides an effective means to prevent ATP hydrolysis.</text>
</comment>
<comment type="similarity">
    <text evidence="5 6">Belongs to the adenylate kinase family.</text>
</comment>
<dbReference type="GO" id="GO:0005737">
    <property type="term" value="C:cytoplasm"/>
    <property type="evidence" value="ECO:0007669"/>
    <property type="project" value="UniProtKB-SubCell"/>
</dbReference>
<feature type="binding site" evidence="5">
    <location>
        <begin position="86"/>
        <end position="89"/>
    </location>
    <ligand>
        <name>AMP</name>
        <dbReference type="ChEBI" id="CHEBI:456215"/>
    </ligand>
</feature>
<evidence type="ECO:0000256" key="1">
    <source>
        <dbReference type="ARBA" id="ARBA00022679"/>
    </source>
</evidence>
<dbReference type="AlphaFoldDB" id="A0A858PXS7"/>
<feature type="binding site" evidence="5">
    <location>
        <position position="159"/>
    </location>
    <ligand>
        <name>AMP</name>
        <dbReference type="ChEBI" id="CHEBI:456215"/>
    </ligand>
</feature>
<protein>
    <recommendedName>
        <fullName evidence="5 7">Adenylate kinase</fullName>
        <shortName evidence="5">AK</shortName>
        <ecNumber evidence="5 7">2.7.4.3</ecNumber>
    </recommendedName>
    <alternativeName>
        <fullName evidence="5">ATP-AMP transphosphorylase</fullName>
    </alternativeName>
    <alternativeName>
        <fullName evidence="5">ATP:AMP phosphotransferase</fullName>
    </alternativeName>
    <alternativeName>
        <fullName evidence="5">Adenylate monophosphate kinase</fullName>
    </alternativeName>
</protein>
<comment type="caution">
    <text evidence="5">Lacks conserved residue(s) required for the propagation of feature annotation.</text>
</comment>
<evidence type="ECO:0000313" key="9">
    <source>
        <dbReference type="Proteomes" id="UP000500930"/>
    </source>
</evidence>
<comment type="subcellular location">
    <subcellularLocation>
        <location evidence="5 7">Cytoplasm</location>
    </subcellularLocation>
</comment>
<dbReference type="PRINTS" id="PR00094">
    <property type="entry name" value="ADENYLTKNASE"/>
</dbReference>
<feature type="binding site" evidence="5">
    <location>
        <position position="170"/>
    </location>
    <ligand>
        <name>AMP</name>
        <dbReference type="ChEBI" id="CHEBI:456215"/>
    </ligand>
</feature>
<dbReference type="HAMAP" id="MF_00235">
    <property type="entry name" value="Adenylate_kinase_Adk"/>
    <property type="match status" value="1"/>
</dbReference>
<keyword evidence="3 5" id="KW-0547">Nucleotide-binding</keyword>
<dbReference type="InterPro" id="IPR033690">
    <property type="entry name" value="Adenylat_kinase_CS"/>
</dbReference>
<dbReference type="Gene3D" id="3.40.50.300">
    <property type="entry name" value="P-loop containing nucleotide triphosphate hydrolases"/>
    <property type="match status" value="1"/>
</dbReference>